<protein>
    <submittedName>
        <fullName evidence="1">Uncharacterized protein</fullName>
    </submittedName>
</protein>
<name>A0A6J4KXJ7_9ACTN</name>
<reference evidence="1" key="1">
    <citation type="submission" date="2020-02" db="EMBL/GenBank/DDBJ databases">
        <authorList>
            <person name="Meier V. D."/>
        </authorList>
    </citation>
    <scope>NUCLEOTIDE SEQUENCE</scope>
    <source>
        <strain evidence="1">AVDCRST_MAG07</strain>
    </source>
</reference>
<evidence type="ECO:0000313" key="1">
    <source>
        <dbReference type="EMBL" id="CAA9317687.1"/>
    </source>
</evidence>
<proteinExistence type="predicted"/>
<dbReference type="EMBL" id="CADCUB010000052">
    <property type="protein sequence ID" value="CAA9317687.1"/>
    <property type="molecule type" value="Genomic_DNA"/>
</dbReference>
<organism evidence="1">
    <name type="scientific">uncultured Frankineae bacterium</name>
    <dbReference type="NCBI Taxonomy" id="437475"/>
    <lineage>
        <taxon>Bacteria</taxon>
        <taxon>Bacillati</taxon>
        <taxon>Actinomycetota</taxon>
        <taxon>Actinomycetes</taxon>
        <taxon>Frankiales</taxon>
        <taxon>environmental samples</taxon>
    </lineage>
</organism>
<accession>A0A6J4KXJ7</accession>
<dbReference type="AlphaFoldDB" id="A0A6J4KXJ7"/>
<gene>
    <name evidence="1" type="ORF">AVDCRST_MAG07-1584</name>
</gene>
<sequence length="40" mass="4500">MGTQPTVGQPERCRLTRPPQLRVVRRWCDPAGWPTEVAGP</sequence>